<protein>
    <recommendedName>
        <fullName evidence="1">DUF7668 domain-containing protein</fullName>
    </recommendedName>
</protein>
<sequence length="81" mass="8999">MQGERPSLLTWVRNYGSTGAVLTVQPDDVWTHPDSDLEIRPDGTAYGVVPLWTTEESPSDIAAEFEVDTRGRAEILDVRVL</sequence>
<proteinExistence type="predicted"/>
<feature type="domain" description="DUF7668" evidence="1">
    <location>
        <begin position="7"/>
        <end position="81"/>
    </location>
</feature>
<keyword evidence="3" id="KW-1185">Reference proteome</keyword>
<dbReference type="Proteomes" id="UP000283644">
    <property type="component" value="Unassembled WGS sequence"/>
</dbReference>
<reference evidence="2 3" key="1">
    <citation type="submission" date="2018-09" db="EMBL/GenBank/DDBJ databases">
        <title>Genome sequencing of Nocardioides immobilis CCTCC AB 2017083 for comparison to Nocardioides silvaticus.</title>
        <authorList>
            <person name="Li C."/>
            <person name="Wang G."/>
        </authorList>
    </citation>
    <scope>NUCLEOTIDE SEQUENCE [LARGE SCALE GENOMIC DNA]</scope>
    <source>
        <strain evidence="2 3">CCTCC AB 2017083</strain>
    </source>
</reference>
<comment type="caution">
    <text evidence="2">The sequence shown here is derived from an EMBL/GenBank/DDBJ whole genome shotgun (WGS) entry which is preliminary data.</text>
</comment>
<dbReference type="InterPro" id="IPR056085">
    <property type="entry name" value="DUF7668"/>
</dbReference>
<dbReference type="AlphaFoldDB" id="A0A417XRH4"/>
<evidence type="ECO:0000313" key="2">
    <source>
        <dbReference type="EMBL" id="RHW22399.1"/>
    </source>
</evidence>
<evidence type="ECO:0000313" key="3">
    <source>
        <dbReference type="Proteomes" id="UP000283644"/>
    </source>
</evidence>
<evidence type="ECO:0000259" key="1">
    <source>
        <dbReference type="Pfam" id="PF24705"/>
    </source>
</evidence>
<name>A0A417XRH4_9ACTN</name>
<dbReference type="Pfam" id="PF24705">
    <property type="entry name" value="DUF7668"/>
    <property type="match status" value="1"/>
</dbReference>
<gene>
    <name evidence="2" type="ORF">D0Z08_31590</name>
</gene>
<dbReference type="EMBL" id="QXGH01000071">
    <property type="protein sequence ID" value="RHW22399.1"/>
    <property type="molecule type" value="Genomic_DNA"/>
</dbReference>
<organism evidence="2 3">
    <name type="scientific">Nocardioides immobilis</name>
    <dbReference type="NCBI Taxonomy" id="2049295"/>
    <lineage>
        <taxon>Bacteria</taxon>
        <taxon>Bacillati</taxon>
        <taxon>Actinomycetota</taxon>
        <taxon>Actinomycetes</taxon>
        <taxon>Propionibacteriales</taxon>
        <taxon>Nocardioidaceae</taxon>
        <taxon>Nocardioides</taxon>
    </lineage>
</organism>
<accession>A0A417XRH4</accession>